<dbReference type="Proteomes" id="UP001516400">
    <property type="component" value="Unassembled WGS sequence"/>
</dbReference>
<comment type="caution">
    <text evidence="1">The sequence shown here is derived from an EMBL/GenBank/DDBJ whole genome shotgun (WGS) entry which is preliminary data.</text>
</comment>
<sequence length="172" mass="20263">MFILSMLMYNLFKERNDRLSKFINSTFCGYSNLNNMIQTKCYNTKELRRLTIKACSRNVLRIHIFHFSFMVILTSIEKCPGITRIFNESIGGSYKMMGDILLVAINRCLIVGNMMFKNVEVAYEVSFCTTTTFNPRFMKVTGNMLLLMRLIFWKKFNYYLENAKQFDNFCNG</sequence>
<evidence type="ECO:0000313" key="1">
    <source>
        <dbReference type="EMBL" id="KAL3286519.1"/>
    </source>
</evidence>
<organism evidence="1 2">
    <name type="scientific">Cryptolaemus montrouzieri</name>
    <dbReference type="NCBI Taxonomy" id="559131"/>
    <lineage>
        <taxon>Eukaryota</taxon>
        <taxon>Metazoa</taxon>
        <taxon>Ecdysozoa</taxon>
        <taxon>Arthropoda</taxon>
        <taxon>Hexapoda</taxon>
        <taxon>Insecta</taxon>
        <taxon>Pterygota</taxon>
        <taxon>Neoptera</taxon>
        <taxon>Endopterygota</taxon>
        <taxon>Coleoptera</taxon>
        <taxon>Polyphaga</taxon>
        <taxon>Cucujiformia</taxon>
        <taxon>Coccinelloidea</taxon>
        <taxon>Coccinellidae</taxon>
        <taxon>Scymninae</taxon>
        <taxon>Scymnini</taxon>
        <taxon>Cryptolaemus</taxon>
    </lineage>
</organism>
<accession>A0ABD2P668</accession>
<keyword evidence="2" id="KW-1185">Reference proteome</keyword>
<proteinExistence type="predicted"/>
<dbReference type="EMBL" id="JABFTP020000185">
    <property type="protein sequence ID" value="KAL3286519.1"/>
    <property type="molecule type" value="Genomic_DNA"/>
</dbReference>
<dbReference type="AlphaFoldDB" id="A0ABD2P668"/>
<name>A0ABD2P668_9CUCU</name>
<gene>
    <name evidence="1" type="ORF">HHI36_001024</name>
</gene>
<evidence type="ECO:0000313" key="2">
    <source>
        <dbReference type="Proteomes" id="UP001516400"/>
    </source>
</evidence>
<reference evidence="1 2" key="1">
    <citation type="journal article" date="2021" name="BMC Biol.">
        <title>Horizontally acquired antibacterial genes associated with adaptive radiation of ladybird beetles.</title>
        <authorList>
            <person name="Li H.S."/>
            <person name="Tang X.F."/>
            <person name="Huang Y.H."/>
            <person name="Xu Z.Y."/>
            <person name="Chen M.L."/>
            <person name="Du X.Y."/>
            <person name="Qiu B.Y."/>
            <person name="Chen P.T."/>
            <person name="Zhang W."/>
            <person name="Slipinski A."/>
            <person name="Escalona H.E."/>
            <person name="Waterhouse R.M."/>
            <person name="Zwick A."/>
            <person name="Pang H."/>
        </authorList>
    </citation>
    <scope>NUCLEOTIDE SEQUENCE [LARGE SCALE GENOMIC DNA]</scope>
    <source>
        <strain evidence="1">SYSU2018</strain>
    </source>
</reference>
<protein>
    <submittedName>
        <fullName evidence="1">Uncharacterized protein</fullName>
    </submittedName>
</protein>